<dbReference type="OrthoDB" id="280278at2"/>
<gene>
    <name evidence="2" type="ordered locus">Sulba_2165</name>
</gene>
<accession>I3XZR6</accession>
<dbReference type="InterPro" id="IPR036105">
    <property type="entry name" value="DiNase_FeMo-co_biosyn_sf"/>
</dbReference>
<dbReference type="PANTHER" id="PTHR37478:SF2">
    <property type="entry name" value="UPF0251 PROTEIN TK0562"/>
    <property type="match status" value="1"/>
</dbReference>
<keyword evidence="3" id="KW-1185">Reference proteome</keyword>
<dbReference type="KEGG" id="sba:Sulba_2165"/>
<dbReference type="STRING" id="760154.Sulba_2165"/>
<dbReference type="GO" id="GO:0003677">
    <property type="term" value="F:DNA binding"/>
    <property type="evidence" value="ECO:0007669"/>
    <property type="project" value="UniProtKB-KW"/>
</dbReference>
<name>I3XZR6_SULBS</name>
<dbReference type="eggNOG" id="COG1433">
    <property type="taxonomic scope" value="Bacteria"/>
</dbReference>
<organism evidence="2 3">
    <name type="scientific">Sulfurospirillum barnesii (strain ATCC 700032 / DSM 10660 / SES-3)</name>
    <dbReference type="NCBI Taxonomy" id="760154"/>
    <lineage>
        <taxon>Bacteria</taxon>
        <taxon>Pseudomonadati</taxon>
        <taxon>Campylobacterota</taxon>
        <taxon>Epsilonproteobacteria</taxon>
        <taxon>Campylobacterales</taxon>
        <taxon>Sulfurospirillaceae</taxon>
        <taxon>Sulfurospirillum</taxon>
    </lineage>
</organism>
<sequence length="193" mass="21989">MPRHKCHRATSYQPLITRFNPKGGKHNETICLIPEEIEALYLMDLLELYQEEAAQKMEVSRPTFARIIKAARQKVARAILGGYELHLEAKRERYVVGFCADSEQYENLNPKGKFLFIFKVEGEQIKETLRLENPAHAKEAKPPLLLAPLLHTYGVNFFITQTLGQGLRSVLGDKGIQVIEKPSIEEAEIAKLF</sequence>
<dbReference type="RefSeq" id="WP_014770305.1">
    <property type="nucleotide sequence ID" value="NC_018002.1"/>
</dbReference>
<evidence type="ECO:0000313" key="2">
    <source>
        <dbReference type="EMBL" id="AFL69440.1"/>
    </source>
</evidence>
<reference evidence="2 3" key="1">
    <citation type="submission" date="2012-06" db="EMBL/GenBank/DDBJ databases">
        <title>Complete sequence of Sulfurospirillum barnesii SES-3.</title>
        <authorList>
            <consortium name="US DOE Joint Genome Institute"/>
            <person name="Lucas S."/>
            <person name="Han J."/>
            <person name="Lapidus A."/>
            <person name="Cheng J.-F."/>
            <person name="Goodwin L."/>
            <person name="Pitluck S."/>
            <person name="Peters L."/>
            <person name="Ovchinnikova G."/>
            <person name="Lu M."/>
            <person name="Detter J.C."/>
            <person name="Han C."/>
            <person name="Tapia R."/>
            <person name="Land M."/>
            <person name="Hauser L."/>
            <person name="Kyrpides N."/>
            <person name="Ivanova N."/>
            <person name="Pagani I."/>
            <person name="Stolz J."/>
            <person name="Arkin A."/>
            <person name="Dehal P."/>
            <person name="Oremland R."/>
            <person name="Saltikov C."/>
            <person name="Basu P."/>
            <person name="Hollibaugh J."/>
            <person name="Newman D."/>
            <person name="Stolyar S."/>
            <person name="Hazen T."/>
            <person name="Woyke T."/>
        </authorList>
    </citation>
    <scope>NUCLEOTIDE SEQUENCE [LARGE SCALE GENOMIC DNA]</scope>
    <source>
        <strain evidence="3">ATCC 700032 / DSM 10660 / SES-3</strain>
    </source>
</reference>
<dbReference type="AlphaFoldDB" id="I3XZR6"/>
<dbReference type="HOGENOM" id="CLU_115877_0_0_7"/>
<keyword evidence="2" id="KW-0238">DNA-binding</keyword>
<dbReference type="Gene3D" id="3.30.420.130">
    <property type="entry name" value="Dinitrogenase iron-molybdenum cofactor biosynthesis domain"/>
    <property type="match status" value="1"/>
</dbReference>
<dbReference type="Proteomes" id="UP000006176">
    <property type="component" value="Chromosome"/>
</dbReference>
<protein>
    <submittedName>
        <fullName evidence="2">Putative DNA-binding protein</fullName>
    </submittedName>
</protein>
<dbReference type="PATRIC" id="fig|760154.4.peg.2165"/>
<dbReference type="eggNOG" id="COG1342">
    <property type="taxonomic scope" value="Bacteria"/>
</dbReference>
<dbReference type="InterPro" id="IPR002852">
    <property type="entry name" value="UPF0251"/>
</dbReference>
<dbReference type="PANTHER" id="PTHR37478">
    <property type="match status" value="1"/>
</dbReference>
<dbReference type="EMBL" id="CP003333">
    <property type="protein sequence ID" value="AFL69440.1"/>
    <property type="molecule type" value="Genomic_DNA"/>
</dbReference>
<dbReference type="Pfam" id="PF02001">
    <property type="entry name" value="DUF134"/>
    <property type="match status" value="1"/>
</dbReference>
<proteinExistence type="inferred from homology"/>
<dbReference type="SUPFAM" id="SSF53146">
    <property type="entry name" value="Nitrogenase accessory factor-like"/>
    <property type="match status" value="1"/>
</dbReference>
<evidence type="ECO:0000256" key="1">
    <source>
        <dbReference type="ARBA" id="ARBA00009350"/>
    </source>
</evidence>
<comment type="similarity">
    <text evidence="1">Belongs to the UPF0251 family.</text>
</comment>
<evidence type="ECO:0000313" key="3">
    <source>
        <dbReference type="Proteomes" id="UP000006176"/>
    </source>
</evidence>